<dbReference type="InterPro" id="IPR036069">
    <property type="entry name" value="DUF34/NIF3_sf"/>
</dbReference>
<evidence type="ECO:0000256" key="6">
    <source>
        <dbReference type="PIRSR" id="PIRSR602678-1"/>
    </source>
</evidence>
<dbReference type="EMBL" id="JAVDQD010000002">
    <property type="protein sequence ID" value="MDR6239075.1"/>
    <property type="molecule type" value="Genomic_DNA"/>
</dbReference>
<organism evidence="7 8">
    <name type="scientific">Aureibacter tunicatorum</name>
    <dbReference type="NCBI Taxonomy" id="866807"/>
    <lineage>
        <taxon>Bacteria</taxon>
        <taxon>Pseudomonadati</taxon>
        <taxon>Bacteroidota</taxon>
        <taxon>Cytophagia</taxon>
        <taxon>Cytophagales</taxon>
        <taxon>Persicobacteraceae</taxon>
        <taxon>Aureibacter</taxon>
    </lineage>
</organism>
<dbReference type="SUPFAM" id="SSF102705">
    <property type="entry name" value="NIF3 (NGG1p interacting factor 3)-like"/>
    <property type="match status" value="1"/>
</dbReference>
<dbReference type="Pfam" id="PF01784">
    <property type="entry name" value="DUF34_NIF3"/>
    <property type="match status" value="1"/>
</dbReference>
<dbReference type="PIRSF" id="PIRSF037489">
    <property type="entry name" value="UCP037489_NIF3_YqfO"/>
    <property type="match status" value="1"/>
</dbReference>
<keyword evidence="4 5" id="KW-0479">Metal-binding</keyword>
<dbReference type="GO" id="GO:0005737">
    <property type="term" value="C:cytoplasm"/>
    <property type="evidence" value="ECO:0007669"/>
    <property type="project" value="TreeGrafter"/>
</dbReference>
<sequence length="365" mass="40610">MPKIKEVIQFLENIAPLSYQESYDNSGLIVGNQNTEITGILVTLDTTEEVIKEAIEKNCNLIVSHHPIIFKGLKKINGKNYVERTVIDAIKNDIAIYAIHTNLDNVSEGVNKKLADKIGLSNVRTLSPKTGLLKKLEVFCPPEKMADIKNALHKAGAGEIGNYEQASFISNGTGTFLPKAEANPYSGEKGELSNVEEKKLELIFPAYLEGRILSAMQSAHPYEEVAYFVHDLGNSFQTVGSGMIGELTEALSPIEFLTLLKKNLNLEALRYTETHKKQIKRVAICGGAGSFLLRNALHQSADAFVTGDFKYHEFFDAEQKLIIADIGHYESEVYTKELICGFLSKKFISFTVYHSEINTNPVRYI</sequence>
<dbReference type="RefSeq" id="WP_309938595.1">
    <property type="nucleotide sequence ID" value="NZ_AP025305.1"/>
</dbReference>
<evidence type="ECO:0000256" key="3">
    <source>
        <dbReference type="ARBA" id="ARBA00022112"/>
    </source>
</evidence>
<feature type="binding site" evidence="6">
    <location>
        <position position="332"/>
    </location>
    <ligand>
        <name>a divalent metal cation</name>
        <dbReference type="ChEBI" id="CHEBI:60240"/>
        <label>1</label>
    </ligand>
</feature>
<reference evidence="7" key="1">
    <citation type="submission" date="2023-07" db="EMBL/GenBank/DDBJ databases">
        <title>Genomic Encyclopedia of Type Strains, Phase IV (KMG-IV): sequencing the most valuable type-strain genomes for metagenomic binning, comparative biology and taxonomic classification.</title>
        <authorList>
            <person name="Goeker M."/>
        </authorList>
    </citation>
    <scope>NUCLEOTIDE SEQUENCE</scope>
    <source>
        <strain evidence="7">DSM 26174</strain>
    </source>
</reference>
<dbReference type="AlphaFoldDB" id="A0AAE3XM87"/>
<dbReference type="NCBIfam" id="TIGR00486">
    <property type="entry name" value="YbgI_SA1388"/>
    <property type="match status" value="1"/>
</dbReference>
<feature type="binding site" evidence="6">
    <location>
        <position position="104"/>
    </location>
    <ligand>
        <name>a divalent metal cation</name>
        <dbReference type="ChEBI" id="CHEBI:60240"/>
        <label>1</label>
    </ligand>
</feature>
<dbReference type="PANTHER" id="PTHR13799:SF14">
    <property type="entry name" value="GTP CYCLOHYDROLASE 1 TYPE 2 HOMOLOG"/>
    <property type="match status" value="1"/>
</dbReference>
<comment type="caution">
    <text evidence="7">The sequence shown here is derived from an EMBL/GenBank/DDBJ whole genome shotgun (WGS) entry which is preliminary data.</text>
</comment>
<dbReference type="InterPro" id="IPR017221">
    <property type="entry name" value="DUF34/NIF3_bac"/>
</dbReference>
<dbReference type="Gene3D" id="3.30.70.120">
    <property type="match status" value="1"/>
</dbReference>
<comment type="subunit">
    <text evidence="2">Homohexamer.</text>
</comment>
<feature type="binding site" evidence="6">
    <location>
        <position position="66"/>
    </location>
    <ligand>
        <name>a divalent metal cation</name>
        <dbReference type="ChEBI" id="CHEBI:60240"/>
        <label>1</label>
    </ligand>
</feature>
<gene>
    <name evidence="7" type="ORF">HNQ88_002112</name>
</gene>
<dbReference type="Proteomes" id="UP001185092">
    <property type="component" value="Unassembled WGS sequence"/>
</dbReference>
<feature type="binding site" evidence="6">
    <location>
        <position position="65"/>
    </location>
    <ligand>
        <name>a divalent metal cation</name>
        <dbReference type="ChEBI" id="CHEBI:60240"/>
        <label>1</label>
    </ligand>
</feature>
<keyword evidence="8" id="KW-1185">Reference proteome</keyword>
<evidence type="ECO:0000256" key="4">
    <source>
        <dbReference type="ARBA" id="ARBA00022723"/>
    </source>
</evidence>
<dbReference type="PANTHER" id="PTHR13799">
    <property type="entry name" value="NGG1 INTERACTING FACTOR 3"/>
    <property type="match status" value="1"/>
</dbReference>
<evidence type="ECO:0000313" key="8">
    <source>
        <dbReference type="Proteomes" id="UP001185092"/>
    </source>
</evidence>
<proteinExistence type="inferred from homology"/>
<dbReference type="InterPro" id="IPR002678">
    <property type="entry name" value="DUF34/NIF3"/>
</dbReference>
<dbReference type="InterPro" id="IPR015867">
    <property type="entry name" value="N-reg_PII/ATP_PRibTrfase_C"/>
</dbReference>
<comment type="similarity">
    <text evidence="1 5">Belongs to the GTP cyclohydrolase I type 2/NIF3 family.</text>
</comment>
<evidence type="ECO:0000256" key="2">
    <source>
        <dbReference type="ARBA" id="ARBA00011643"/>
    </source>
</evidence>
<protein>
    <recommendedName>
        <fullName evidence="3 5">GTP cyclohydrolase 1 type 2 homolog</fullName>
    </recommendedName>
</protein>
<name>A0AAE3XM87_9BACT</name>
<feature type="binding site" evidence="6">
    <location>
        <position position="328"/>
    </location>
    <ligand>
        <name>a divalent metal cation</name>
        <dbReference type="ChEBI" id="CHEBI:60240"/>
        <label>1</label>
    </ligand>
</feature>
<dbReference type="Gene3D" id="3.40.1390.30">
    <property type="entry name" value="NIF3 (NGG1p interacting factor 3)-like"/>
    <property type="match status" value="1"/>
</dbReference>
<evidence type="ECO:0000256" key="1">
    <source>
        <dbReference type="ARBA" id="ARBA00006964"/>
    </source>
</evidence>
<dbReference type="FunFam" id="3.40.1390.30:FF:000001">
    <property type="entry name" value="GTP cyclohydrolase 1 type 2"/>
    <property type="match status" value="1"/>
</dbReference>
<dbReference type="GO" id="GO:0046872">
    <property type="term" value="F:metal ion binding"/>
    <property type="evidence" value="ECO:0007669"/>
    <property type="project" value="UniProtKB-UniRule"/>
</dbReference>
<evidence type="ECO:0000313" key="7">
    <source>
        <dbReference type="EMBL" id="MDR6239075.1"/>
    </source>
</evidence>
<accession>A0AAE3XM87</accession>
<evidence type="ECO:0000256" key="5">
    <source>
        <dbReference type="PIRNR" id="PIRNR037489"/>
    </source>
</evidence>